<protein>
    <submittedName>
        <fullName evidence="3">Uncharacterized protein</fullName>
    </submittedName>
</protein>
<keyword evidence="4" id="KW-1185">Reference proteome</keyword>
<keyword evidence="1" id="KW-1133">Transmembrane helix</keyword>
<evidence type="ECO:0000313" key="4">
    <source>
        <dbReference type="Proteomes" id="UP001500218"/>
    </source>
</evidence>
<accession>A0ABP4Z0I8</accession>
<feature type="signal peptide" evidence="2">
    <location>
        <begin position="1"/>
        <end position="33"/>
    </location>
</feature>
<feature type="chain" id="PRO_5047364054" evidence="2">
    <location>
        <begin position="34"/>
        <end position="112"/>
    </location>
</feature>
<name>A0ABP4Z0I8_9ACTN</name>
<gene>
    <name evidence="3" type="ORF">GCM10009682_60110</name>
</gene>
<evidence type="ECO:0000313" key="3">
    <source>
        <dbReference type="EMBL" id="GAA1833677.1"/>
    </source>
</evidence>
<reference evidence="4" key="1">
    <citation type="journal article" date="2019" name="Int. J. Syst. Evol. Microbiol.">
        <title>The Global Catalogue of Microorganisms (GCM) 10K type strain sequencing project: providing services to taxonomists for standard genome sequencing and annotation.</title>
        <authorList>
            <consortium name="The Broad Institute Genomics Platform"/>
            <consortium name="The Broad Institute Genome Sequencing Center for Infectious Disease"/>
            <person name="Wu L."/>
            <person name="Ma J."/>
        </authorList>
    </citation>
    <scope>NUCLEOTIDE SEQUENCE [LARGE SCALE GENOMIC DNA]</scope>
    <source>
        <strain evidence="4">JCM 13250</strain>
    </source>
</reference>
<sequence length="112" mass="10866">MAIRPARAPRSVALLAALALTALLIGLSAAHTALPGDTFQVAPRAAASAAVAVALPDDPDTVPPIGSLLAILPVAVAFAVGGLAVARARHTVAPLSTRALPAAGCRGPPASA</sequence>
<evidence type="ECO:0000256" key="2">
    <source>
        <dbReference type="SAM" id="SignalP"/>
    </source>
</evidence>
<keyword evidence="2" id="KW-0732">Signal</keyword>
<keyword evidence="1" id="KW-0812">Transmembrane</keyword>
<dbReference type="RefSeq" id="WP_344139709.1">
    <property type="nucleotide sequence ID" value="NZ_BAAALT010000279.1"/>
</dbReference>
<dbReference type="Proteomes" id="UP001500218">
    <property type="component" value="Unassembled WGS sequence"/>
</dbReference>
<comment type="caution">
    <text evidence="3">The sequence shown here is derived from an EMBL/GenBank/DDBJ whole genome shotgun (WGS) entry which is preliminary data.</text>
</comment>
<keyword evidence="1" id="KW-0472">Membrane</keyword>
<evidence type="ECO:0000256" key="1">
    <source>
        <dbReference type="SAM" id="Phobius"/>
    </source>
</evidence>
<proteinExistence type="predicted"/>
<organism evidence="3 4">
    <name type="scientific">Luedemannella flava</name>
    <dbReference type="NCBI Taxonomy" id="349316"/>
    <lineage>
        <taxon>Bacteria</taxon>
        <taxon>Bacillati</taxon>
        <taxon>Actinomycetota</taxon>
        <taxon>Actinomycetes</taxon>
        <taxon>Micromonosporales</taxon>
        <taxon>Micromonosporaceae</taxon>
        <taxon>Luedemannella</taxon>
    </lineage>
</organism>
<feature type="transmembrane region" description="Helical" evidence="1">
    <location>
        <begin position="65"/>
        <end position="86"/>
    </location>
</feature>
<dbReference type="EMBL" id="BAAALT010000279">
    <property type="protein sequence ID" value="GAA1833677.1"/>
    <property type="molecule type" value="Genomic_DNA"/>
</dbReference>